<dbReference type="AlphaFoldDB" id="A0A930V4J1"/>
<sequence length="244" mass="25242">MAARRTSARGIAGNVGRRLAPRLTELAPGATSSFVRQALDRAIRGAGPLPSAAQAAATALAAQEQPAGSEEAIAGAVHDIIEQHVRYAGAQGFVTNLGGLVTSAVTIPANITGLALVQCRMIAAIAHLRGYDLDDPRVRNAVLVCLLGDDAVRDLVKRRVLPGGPVELAGAPPDSRGAGPDLDRRISSEVGAEIISRMAGKRLAVTVGRRVPVVGGVVGMGADGFATWKVGRYADRVLLPRSTR</sequence>
<accession>A0A930V4J1</accession>
<proteinExistence type="predicted"/>
<name>A0A930V4J1_9ACTN</name>
<protein>
    <submittedName>
        <fullName evidence="1">EcsC family protein</fullName>
    </submittedName>
</protein>
<dbReference type="RefSeq" id="WP_194504973.1">
    <property type="nucleotide sequence ID" value="NZ_JADIVZ010000014.1"/>
</dbReference>
<organism evidence="1 2">
    <name type="scientific">Nocardioides acrostichi</name>
    <dbReference type="NCBI Taxonomy" id="2784339"/>
    <lineage>
        <taxon>Bacteria</taxon>
        <taxon>Bacillati</taxon>
        <taxon>Actinomycetota</taxon>
        <taxon>Actinomycetes</taxon>
        <taxon>Propionibacteriales</taxon>
        <taxon>Nocardioidaceae</taxon>
        <taxon>Nocardioides</taxon>
    </lineage>
</organism>
<dbReference type="Pfam" id="PF12787">
    <property type="entry name" value="EcsC"/>
    <property type="match status" value="1"/>
</dbReference>
<keyword evidence="2" id="KW-1185">Reference proteome</keyword>
<gene>
    <name evidence="1" type="ORF">ISG29_18695</name>
</gene>
<evidence type="ECO:0000313" key="1">
    <source>
        <dbReference type="EMBL" id="MBF4163711.1"/>
    </source>
</evidence>
<reference evidence="1" key="1">
    <citation type="submission" date="2020-11" db="EMBL/GenBank/DDBJ databases">
        <title>Nocardioides sp. CBS4Y-1, whole genome shotgun sequence.</title>
        <authorList>
            <person name="Tuo L."/>
        </authorList>
    </citation>
    <scope>NUCLEOTIDE SEQUENCE</scope>
    <source>
        <strain evidence="1">CBS4Y-1</strain>
    </source>
</reference>
<evidence type="ECO:0000313" key="2">
    <source>
        <dbReference type="Proteomes" id="UP000656804"/>
    </source>
</evidence>
<dbReference type="InterPro" id="IPR024787">
    <property type="entry name" value="EcsC"/>
</dbReference>
<dbReference type="Proteomes" id="UP000656804">
    <property type="component" value="Unassembled WGS sequence"/>
</dbReference>
<dbReference type="EMBL" id="JADIVZ010000014">
    <property type="protein sequence ID" value="MBF4163711.1"/>
    <property type="molecule type" value="Genomic_DNA"/>
</dbReference>
<comment type="caution">
    <text evidence="1">The sequence shown here is derived from an EMBL/GenBank/DDBJ whole genome shotgun (WGS) entry which is preliminary data.</text>
</comment>